<dbReference type="GO" id="GO:0005737">
    <property type="term" value="C:cytoplasm"/>
    <property type="evidence" value="ECO:0007669"/>
    <property type="project" value="UniProtKB-ARBA"/>
</dbReference>
<evidence type="ECO:0000313" key="3">
    <source>
        <dbReference type="EMBL" id="KAK7688986.1"/>
    </source>
</evidence>
<dbReference type="InterPro" id="IPR008979">
    <property type="entry name" value="Galactose-bd-like_sf"/>
</dbReference>
<gene>
    <name evidence="3" type="ORF">QCA50_007677</name>
</gene>
<feature type="domain" description="PITH" evidence="2">
    <location>
        <begin position="14"/>
        <end position="191"/>
    </location>
</feature>
<dbReference type="EMBL" id="JASBNA010000009">
    <property type="protein sequence ID" value="KAK7688986.1"/>
    <property type="molecule type" value="Genomic_DNA"/>
</dbReference>
<protein>
    <recommendedName>
        <fullName evidence="2">PITH domain-containing protein</fullName>
    </recommendedName>
</protein>
<proteinExistence type="inferred from homology"/>
<accession>A0AAW0G6K8</accession>
<dbReference type="Pfam" id="PF06201">
    <property type="entry name" value="PITH"/>
    <property type="match status" value="1"/>
</dbReference>
<dbReference type="AlphaFoldDB" id="A0AAW0G6K8"/>
<evidence type="ECO:0000259" key="2">
    <source>
        <dbReference type="PROSITE" id="PS51532"/>
    </source>
</evidence>
<dbReference type="InterPro" id="IPR010400">
    <property type="entry name" value="PITH_dom"/>
</dbReference>
<dbReference type="Gene3D" id="2.60.120.470">
    <property type="entry name" value="PITH domain"/>
    <property type="match status" value="1"/>
</dbReference>
<dbReference type="PANTHER" id="PTHR12175">
    <property type="entry name" value="AD039 HT014 THIOREDOXIN FAMILY TRP26"/>
    <property type="match status" value="1"/>
</dbReference>
<comment type="similarity">
    <text evidence="1">Belongs to the PITHD1 family.</text>
</comment>
<dbReference type="Proteomes" id="UP001385951">
    <property type="component" value="Unassembled WGS sequence"/>
</dbReference>
<comment type="caution">
    <text evidence="3">The sequence shown here is derived from an EMBL/GenBank/DDBJ whole genome shotgun (WGS) entry which is preliminary data.</text>
</comment>
<evidence type="ECO:0000313" key="4">
    <source>
        <dbReference type="Proteomes" id="UP001385951"/>
    </source>
</evidence>
<dbReference type="InterPro" id="IPR037047">
    <property type="entry name" value="PITH_dom_sf"/>
</dbReference>
<dbReference type="PANTHER" id="PTHR12175:SF1">
    <property type="entry name" value="PITH DOMAIN-CONTAINING PROTEIN 1"/>
    <property type="match status" value="1"/>
</dbReference>
<evidence type="ECO:0000256" key="1">
    <source>
        <dbReference type="ARBA" id="ARBA00025788"/>
    </source>
</evidence>
<name>A0AAW0G6K8_9APHY</name>
<dbReference type="PROSITE" id="PS51532">
    <property type="entry name" value="PITH"/>
    <property type="match status" value="1"/>
</dbReference>
<sequence length="214" mass="24130">MTSQPELEEVVHIFDENESADDQSLYQAIDRLNVHGLNLEEPEQAKSVIKPWNLREDIGNFAQSQEDVDDQIVIHVPFVENVHMDSLHLKLASGEFCPRRLRLYANRPHIVDFSEAEDIKPHLDIALRQDDRGVVSYPLRAGGRFANVHSISLFFSNSAGGDSTKIFYIGFKGHSRFVKKDTSSKLDIPAATAPDVKLYDRLQEKSGGQQTTAR</sequence>
<keyword evidence="4" id="KW-1185">Reference proteome</keyword>
<dbReference type="GO" id="GO:0005634">
    <property type="term" value="C:nucleus"/>
    <property type="evidence" value="ECO:0007669"/>
    <property type="project" value="TreeGrafter"/>
</dbReference>
<organism evidence="3 4">
    <name type="scientific">Cerrena zonata</name>
    <dbReference type="NCBI Taxonomy" id="2478898"/>
    <lineage>
        <taxon>Eukaryota</taxon>
        <taxon>Fungi</taxon>
        <taxon>Dikarya</taxon>
        <taxon>Basidiomycota</taxon>
        <taxon>Agaricomycotina</taxon>
        <taxon>Agaricomycetes</taxon>
        <taxon>Polyporales</taxon>
        <taxon>Cerrenaceae</taxon>
        <taxon>Cerrena</taxon>
    </lineage>
</organism>
<reference evidence="3 4" key="1">
    <citation type="submission" date="2022-09" db="EMBL/GenBank/DDBJ databases">
        <authorList>
            <person name="Palmer J.M."/>
        </authorList>
    </citation>
    <scope>NUCLEOTIDE SEQUENCE [LARGE SCALE GENOMIC DNA]</scope>
    <source>
        <strain evidence="3 4">DSM 7382</strain>
    </source>
</reference>
<dbReference type="InterPro" id="IPR045099">
    <property type="entry name" value="PITH1-like"/>
</dbReference>
<dbReference type="SUPFAM" id="SSF49785">
    <property type="entry name" value="Galactose-binding domain-like"/>
    <property type="match status" value="1"/>
</dbReference>